<dbReference type="EMBL" id="BAAAHE010000024">
    <property type="protein sequence ID" value="GAA0624706.1"/>
    <property type="molecule type" value="Genomic_DNA"/>
</dbReference>
<evidence type="ECO:0000256" key="6">
    <source>
        <dbReference type="ARBA" id="ARBA00023136"/>
    </source>
</evidence>
<evidence type="ECO:0000256" key="2">
    <source>
        <dbReference type="ARBA" id="ARBA00004829"/>
    </source>
</evidence>
<gene>
    <name evidence="10" type="ORF">GCM10009547_29850</name>
</gene>
<keyword evidence="3 8" id="KW-0812">Transmembrane</keyword>
<comment type="pathway">
    <text evidence="2">Carotenoid biosynthesis.</text>
</comment>
<keyword evidence="6 8" id="KW-0472">Membrane</keyword>
<evidence type="ECO:0000256" key="1">
    <source>
        <dbReference type="ARBA" id="ARBA00004141"/>
    </source>
</evidence>
<keyword evidence="11" id="KW-1185">Reference proteome</keyword>
<proteinExistence type="predicted"/>
<evidence type="ECO:0000256" key="8">
    <source>
        <dbReference type="SAM" id="Phobius"/>
    </source>
</evidence>
<keyword evidence="7" id="KW-0413">Isomerase</keyword>
<evidence type="ECO:0000313" key="10">
    <source>
        <dbReference type="EMBL" id="GAA0624706.1"/>
    </source>
</evidence>
<evidence type="ECO:0000256" key="5">
    <source>
        <dbReference type="ARBA" id="ARBA00022989"/>
    </source>
</evidence>
<comment type="caution">
    <text evidence="10">The sequence shown here is derived from an EMBL/GenBank/DDBJ whole genome shotgun (WGS) entry which is preliminary data.</text>
</comment>
<dbReference type="InterPro" id="IPR017825">
    <property type="entry name" value="Lycopene_cyclase_dom"/>
</dbReference>
<evidence type="ECO:0000256" key="7">
    <source>
        <dbReference type="ARBA" id="ARBA00023235"/>
    </source>
</evidence>
<name>A0ABN1GZN9_9ACTN</name>
<feature type="transmembrane region" description="Helical" evidence="8">
    <location>
        <begin position="75"/>
        <end position="94"/>
    </location>
</feature>
<dbReference type="Proteomes" id="UP001500957">
    <property type="component" value="Unassembled WGS sequence"/>
</dbReference>
<dbReference type="Pfam" id="PF18916">
    <property type="entry name" value="Lycopene_cyc"/>
    <property type="match status" value="1"/>
</dbReference>
<keyword evidence="5 8" id="KW-1133">Transmembrane helix</keyword>
<feature type="transmembrane region" description="Helical" evidence="8">
    <location>
        <begin position="36"/>
        <end position="55"/>
    </location>
</feature>
<dbReference type="NCBIfam" id="TIGR03462">
    <property type="entry name" value="CarR_dom_SF"/>
    <property type="match status" value="1"/>
</dbReference>
<dbReference type="RefSeq" id="WP_344606096.1">
    <property type="nucleotide sequence ID" value="NZ_BAAAHE010000024.1"/>
</dbReference>
<organism evidence="10 11">
    <name type="scientific">Sporichthya brevicatena</name>
    <dbReference type="NCBI Taxonomy" id="171442"/>
    <lineage>
        <taxon>Bacteria</taxon>
        <taxon>Bacillati</taxon>
        <taxon>Actinomycetota</taxon>
        <taxon>Actinomycetes</taxon>
        <taxon>Sporichthyales</taxon>
        <taxon>Sporichthyaceae</taxon>
        <taxon>Sporichthya</taxon>
    </lineage>
</organism>
<feature type="domain" description="Lycopene cyclase" evidence="9">
    <location>
        <begin position="6"/>
        <end position="95"/>
    </location>
</feature>
<accession>A0ABN1GZN9</accession>
<sequence>MRALSYLAMLAGCLAFTVPLEWLVGARVLAQGRRLALTLLIAGTPFLLWDLWAVSRHHWSFDADQTLGLEVPGGLPVEEVAFFVVIPLAVVFSFEAVRAVRRRLGWDSGSDVGVGDGR</sequence>
<feature type="transmembrane region" description="Helical" evidence="8">
    <location>
        <begin position="6"/>
        <end position="24"/>
    </location>
</feature>
<reference evidence="10 11" key="1">
    <citation type="journal article" date="2019" name="Int. J. Syst. Evol. Microbiol.">
        <title>The Global Catalogue of Microorganisms (GCM) 10K type strain sequencing project: providing services to taxonomists for standard genome sequencing and annotation.</title>
        <authorList>
            <consortium name="The Broad Institute Genomics Platform"/>
            <consortium name="The Broad Institute Genome Sequencing Center for Infectious Disease"/>
            <person name="Wu L."/>
            <person name="Ma J."/>
        </authorList>
    </citation>
    <scope>NUCLEOTIDE SEQUENCE [LARGE SCALE GENOMIC DNA]</scope>
    <source>
        <strain evidence="10 11">JCM 10671</strain>
    </source>
</reference>
<evidence type="ECO:0000313" key="11">
    <source>
        <dbReference type="Proteomes" id="UP001500957"/>
    </source>
</evidence>
<evidence type="ECO:0000259" key="9">
    <source>
        <dbReference type="Pfam" id="PF18916"/>
    </source>
</evidence>
<keyword evidence="4" id="KW-0125">Carotenoid biosynthesis</keyword>
<evidence type="ECO:0000256" key="3">
    <source>
        <dbReference type="ARBA" id="ARBA00022692"/>
    </source>
</evidence>
<protein>
    <submittedName>
        <fullName evidence="10">Lycopene cyclase domain-containing protein</fullName>
    </submittedName>
</protein>
<evidence type="ECO:0000256" key="4">
    <source>
        <dbReference type="ARBA" id="ARBA00022746"/>
    </source>
</evidence>
<comment type="subcellular location">
    <subcellularLocation>
        <location evidence="1">Membrane</location>
        <topology evidence="1">Multi-pass membrane protein</topology>
    </subcellularLocation>
</comment>